<keyword evidence="4 6" id="KW-0375">Hydrogen ion transport</keyword>
<gene>
    <name evidence="8" type="ORF">F8388_007330</name>
</gene>
<dbReference type="Proteomes" id="UP000596661">
    <property type="component" value="Chromosome 1"/>
</dbReference>
<reference evidence="8 10" key="2">
    <citation type="journal article" date="2020" name="bioRxiv">
        <title>Sequence and annotation of 42 cannabis genomes reveals extensive copy number variation in cannabinoid synthesis and pathogen resistance genes.</title>
        <authorList>
            <person name="Mckernan K.J."/>
            <person name="Helbert Y."/>
            <person name="Kane L.T."/>
            <person name="Ebling H."/>
            <person name="Zhang L."/>
            <person name="Liu B."/>
            <person name="Eaton Z."/>
            <person name="Mclaughlin S."/>
            <person name="Kingan S."/>
            <person name="Baybayan P."/>
            <person name="Concepcion G."/>
            <person name="Jordan M."/>
            <person name="Riva A."/>
            <person name="Barbazuk W."/>
            <person name="Harkins T."/>
        </authorList>
    </citation>
    <scope>NUCLEOTIDE SEQUENCE [LARGE SCALE GENOMIC DNA]</scope>
    <source>
        <strain evidence="10">cv. Jamaican Lion 4</strain>
        <strain evidence="8">Mother</strain>
        <tissue evidence="8">Leaf</tissue>
    </source>
</reference>
<evidence type="ECO:0000256" key="1">
    <source>
        <dbReference type="ARBA" id="ARBA00003847"/>
    </source>
</evidence>
<feature type="coiled-coil region" evidence="7">
    <location>
        <begin position="33"/>
        <end position="60"/>
    </location>
</feature>
<dbReference type="EMBL" id="JAATIP010000119">
    <property type="protein sequence ID" value="KAF4370189.1"/>
    <property type="molecule type" value="Genomic_DNA"/>
</dbReference>
<proteinExistence type="inferred from homology"/>
<accession>A0A803NQA6</accession>
<comment type="function">
    <text evidence="6">Subunit of the V1 complex of vacuolar(H+)-ATPase (V-ATPase), a multisubunit enzyme composed of a peripheral complex (V1) that hydrolyzes ATP and a membrane integral complex (V0) that translocates protons. V-ATPase is responsible for acidifying and maintaining the pH of intracellular compartments and in some cell types, is targeted to the plasma membrane, where it is responsible for acidifying the extracellular environment.</text>
</comment>
<comment type="function">
    <text evidence="1">Catalytic subunit of the peripheral V1 complex of vacuolar ATPase (V-ATPase). V-ATPase is responsible for acidifying a variety of intracellular compartments in eukaryotic cells.</text>
</comment>
<organism evidence="8 10">
    <name type="scientific">Cannabis sativa</name>
    <name type="common">Hemp</name>
    <name type="synonym">Marijuana</name>
    <dbReference type="NCBI Taxonomy" id="3483"/>
    <lineage>
        <taxon>Eukaryota</taxon>
        <taxon>Viridiplantae</taxon>
        <taxon>Streptophyta</taxon>
        <taxon>Embryophyta</taxon>
        <taxon>Tracheophyta</taxon>
        <taxon>Spermatophyta</taxon>
        <taxon>Magnoliopsida</taxon>
        <taxon>eudicotyledons</taxon>
        <taxon>Gunneridae</taxon>
        <taxon>Pentapetalae</taxon>
        <taxon>rosids</taxon>
        <taxon>fabids</taxon>
        <taxon>Rosales</taxon>
        <taxon>Cannabaceae</taxon>
        <taxon>Cannabis</taxon>
    </lineage>
</organism>
<evidence type="ECO:0000256" key="3">
    <source>
        <dbReference type="ARBA" id="ARBA00022448"/>
    </source>
</evidence>
<name>A0A7J6FJW7_CANSA</name>
<dbReference type="GO" id="GO:0000221">
    <property type="term" value="C:vacuolar proton-transporting V-type ATPase, V1 domain"/>
    <property type="evidence" value="ECO:0007669"/>
    <property type="project" value="TreeGrafter"/>
</dbReference>
<keyword evidence="3 6" id="KW-0813">Transport</keyword>
<evidence type="ECO:0000313" key="10">
    <source>
        <dbReference type="Proteomes" id="UP000525078"/>
    </source>
</evidence>
<reference evidence="9 11" key="1">
    <citation type="submission" date="2018-11" db="EMBL/GenBank/DDBJ databases">
        <authorList>
            <person name="Grassa J C."/>
        </authorList>
    </citation>
    <scope>NUCLEOTIDE SEQUENCE [LARGE SCALE GENOMIC DNA]</scope>
</reference>
<dbReference type="FunFam" id="1.20.5.2950:FF:000001">
    <property type="entry name" value="V-type proton ATPase subunit G"/>
    <property type="match status" value="1"/>
</dbReference>
<dbReference type="GO" id="GO:0046961">
    <property type="term" value="F:proton-transporting ATPase activity, rotational mechanism"/>
    <property type="evidence" value="ECO:0007669"/>
    <property type="project" value="InterPro"/>
</dbReference>
<sequence>MDALRSGQGGIQMLLTAEQEAQHIISSARNLRMARLKQAKDEAEQEMALYRSNMEADHQNRKSQINSDFIAKQLEAETQIKIQNLKESASRVSPDVVAMLLNHVTTIKN</sequence>
<keyword evidence="7" id="KW-0175">Coiled coil</keyword>
<dbReference type="EnsemblPlants" id="evm.model.01.685">
    <property type="protein sequence ID" value="cds.evm.model.01.685"/>
    <property type="gene ID" value="evm.TU.01.685"/>
</dbReference>
<evidence type="ECO:0000256" key="4">
    <source>
        <dbReference type="ARBA" id="ARBA00022781"/>
    </source>
</evidence>
<dbReference type="InterPro" id="IPR005124">
    <property type="entry name" value="V-ATPase_G"/>
</dbReference>
<evidence type="ECO:0000256" key="2">
    <source>
        <dbReference type="ARBA" id="ARBA00010066"/>
    </source>
</evidence>
<evidence type="ECO:0000256" key="5">
    <source>
        <dbReference type="ARBA" id="ARBA00023065"/>
    </source>
</evidence>
<dbReference type="OMA" id="SYHRNME"/>
<keyword evidence="11" id="KW-1185">Reference proteome</keyword>
<evidence type="ECO:0000313" key="11">
    <source>
        <dbReference type="Proteomes" id="UP000596661"/>
    </source>
</evidence>
<evidence type="ECO:0000256" key="6">
    <source>
        <dbReference type="RuleBase" id="RU364019"/>
    </source>
</evidence>
<comment type="subunit">
    <text evidence="6">V-ATPase is a heteromultimeric enzyme made up of two complexes: the ATP-hydrolytic V1 complex and the proton translocation V0 complex.</text>
</comment>
<dbReference type="GO" id="GO:0016887">
    <property type="term" value="F:ATP hydrolysis activity"/>
    <property type="evidence" value="ECO:0007669"/>
    <property type="project" value="TreeGrafter"/>
</dbReference>
<evidence type="ECO:0000313" key="8">
    <source>
        <dbReference type="EMBL" id="KAF4370189.1"/>
    </source>
</evidence>
<dbReference type="OrthoDB" id="250802at2759"/>
<dbReference type="Gene3D" id="1.20.5.2950">
    <property type="match status" value="1"/>
</dbReference>
<dbReference type="Proteomes" id="UP000525078">
    <property type="component" value="Unassembled WGS sequence"/>
</dbReference>
<evidence type="ECO:0000313" key="9">
    <source>
        <dbReference type="EnsemblPlants" id="cds.evm.model.01.685"/>
    </source>
</evidence>
<keyword evidence="5 6" id="KW-0406">Ion transport</keyword>
<dbReference type="PANTHER" id="PTHR12713">
    <property type="entry name" value="VACUOLAR ATP SYNTHASE SUBUNIT G"/>
    <property type="match status" value="1"/>
</dbReference>
<evidence type="ECO:0000256" key="7">
    <source>
        <dbReference type="SAM" id="Coils"/>
    </source>
</evidence>
<dbReference type="Pfam" id="PF03179">
    <property type="entry name" value="V-ATPase_G"/>
    <property type="match status" value="1"/>
</dbReference>
<comment type="similarity">
    <text evidence="2 6">Belongs to the V-ATPase G subunit family.</text>
</comment>
<dbReference type="Gramene" id="evm.model.01.685">
    <property type="protein sequence ID" value="cds.evm.model.01.685"/>
    <property type="gene ID" value="evm.TU.01.685"/>
</dbReference>
<protein>
    <recommendedName>
        <fullName evidence="6">V-type proton ATPase subunit G</fullName>
    </recommendedName>
</protein>
<dbReference type="AlphaFoldDB" id="A0A7J6FJW7"/>
<dbReference type="NCBIfam" id="TIGR01147">
    <property type="entry name" value="V_ATP_synt_G"/>
    <property type="match status" value="1"/>
</dbReference>
<dbReference type="PANTHER" id="PTHR12713:SF27">
    <property type="entry name" value="V-TYPE PROTON ATPASE SUBUNIT G3"/>
    <property type="match status" value="1"/>
</dbReference>
<reference evidence="9" key="3">
    <citation type="submission" date="2021-03" db="UniProtKB">
        <authorList>
            <consortium name="EnsemblPlants"/>
        </authorList>
    </citation>
    <scope>IDENTIFICATION</scope>
</reference>
<dbReference type="EMBL" id="UZAU01000018">
    <property type="status" value="NOT_ANNOTATED_CDS"/>
    <property type="molecule type" value="Genomic_DNA"/>
</dbReference>
<accession>A0A7J6FJW7</accession>